<name>A0AAD9CQ17_DISEL</name>
<evidence type="ECO:0000313" key="1">
    <source>
        <dbReference type="EMBL" id="KAK1905417.1"/>
    </source>
</evidence>
<dbReference type="EMBL" id="JASDAP010000003">
    <property type="protein sequence ID" value="KAK1905417.1"/>
    <property type="molecule type" value="Genomic_DNA"/>
</dbReference>
<accession>A0AAD9CQ17</accession>
<gene>
    <name evidence="1" type="ORF">KUDE01_012599</name>
</gene>
<sequence length="160" mass="18177">MRHSQWLDIVRKGEQLKPSENQIFALADGKTCHGALGKVQLLYGWHDMMWSLETYIIDDDNLAFPIILGLDFLTKTSTNINLGDRTYGVKGPRDYTFYSFLPQPAEIPGARPSISLIMALPLSKSFPIQEETGPDFSAHPPEVRGILKAWPKVFRQFRKN</sequence>
<dbReference type="AlphaFoldDB" id="A0AAD9CQ17"/>
<comment type="caution">
    <text evidence="1">The sequence shown here is derived from an EMBL/GenBank/DDBJ whole genome shotgun (WGS) entry which is preliminary data.</text>
</comment>
<keyword evidence="2" id="KW-1185">Reference proteome</keyword>
<proteinExistence type="predicted"/>
<reference evidence="1" key="1">
    <citation type="submission" date="2023-04" db="EMBL/GenBank/DDBJ databases">
        <title>Chromosome-level genome of Chaenocephalus aceratus.</title>
        <authorList>
            <person name="Park H."/>
        </authorList>
    </citation>
    <scope>NUCLEOTIDE SEQUENCE</scope>
    <source>
        <strain evidence="1">DE</strain>
        <tissue evidence="1">Muscle</tissue>
    </source>
</reference>
<protein>
    <submittedName>
        <fullName evidence="1">Zinc finger protein 777</fullName>
    </submittedName>
</protein>
<dbReference type="Proteomes" id="UP001228049">
    <property type="component" value="Unassembled WGS sequence"/>
</dbReference>
<organism evidence="1 2">
    <name type="scientific">Dissostichus eleginoides</name>
    <name type="common">Patagonian toothfish</name>
    <name type="synonym">Dissostichus amissus</name>
    <dbReference type="NCBI Taxonomy" id="100907"/>
    <lineage>
        <taxon>Eukaryota</taxon>
        <taxon>Metazoa</taxon>
        <taxon>Chordata</taxon>
        <taxon>Craniata</taxon>
        <taxon>Vertebrata</taxon>
        <taxon>Euteleostomi</taxon>
        <taxon>Actinopterygii</taxon>
        <taxon>Neopterygii</taxon>
        <taxon>Teleostei</taxon>
        <taxon>Neoteleostei</taxon>
        <taxon>Acanthomorphata</taxon>
        <taxon>Eupercaria</taxon>
        <taxon>Perciformes</taxon>
        <taxon>Notothenioidei</taxon>
        <taxon>Nototheniidae</taxon>
        <taxon>Dissostichus</taxon>
    </lineage>
</organism>
<evidence type="ECO:0000313" key="2">
    <source>
        <dbReference type="Proteomes" id="UP001228049"/>
    </source>
</evidence>